<sequence length="36" mass="4313">MATKYSSRCKEIVYMVRIQLRKNTENIVGEVFYNEV</sequence>
<proteinExistence type="predicted"/>
<comment type="caution">
    <text evidence="1">The sequence shown here is derived from an EMBL/GenBank/DDBJ whole genome shotgun (WGS) entry which is preliminary data.</text>
</comment>
<dbReference type="AlphaFoldDB" id="A0A2P8FNW0"/>
<gene>
    <name evidence="1" type="ORF">CLV42_11861</name>
</gene>
<accession>A0A2P8FNW0</accession>
<evidence type="ECO:0000313" key="1">
    <source>
        <dbReference type="EMBL" id="PSL23345.1"/>
    </source>
</evidence>
<name>A0A2P8FNW0_9BACT</name>
<keyword evidence="2" id="KW-1185">Reference proteome</keyword>
<dbReference type="EMBL" id="PYGK01000018">
    <property type="protein sequence ID" value="PSL23345.1"/>
    <property type="molecule type" value="Genomic_DNA"/>
</dbReference>
<organism evidence="1 2">
    <name type="scientific">Chitinophaga ginsengisoli</name>
    <dbReference type="NCBI Taxonomy" id="363837"/>
    <lineage>
        <taxon>Bacteria</taxon>
        <taxon>Pseudomonadati</taxon>
        <taxon>Bacteroidota</taxon>
        <taxon>Chitinophagia</taxon>
        <taxon>Chitinophagales</taxon>
        <taxon>Chitinophagaceae</taxon>
        <taxon>Chitinophaga</taxon>
    </lineage>
</organism>
<evidence type="ECO:0000313" key="2">
    <source>
        <dbReference type="Proteomes" id="UP000240978"/>
    </source>
</evidence>
<protein>
    <submittedName>
        <fullName evidence="1">Uncharacterized protein</fullName>
    </submittedName>
</protein>
<reference evidence="1 2" key="1">
    <citation type="submission" date="2018-03" db="EMBL/GenBank/DDBJ databases">
        <title>Genomic Encyclopedia of Archaeal and Bacterial Type Strains, Phase II (KMG-II): from individual species to whole genera.</title>
        <authorList>
            <person name="Goeker M."/>
        </authorList>
    </citation>
    <scope>NUCLEOTIDE SEQUENCE [LARGE SCALE GENOMIC DNA]</scope>
    <source>
        <strain evidence="1 2">DSM 18107</strain>
    </source>
</reference>
<dbReference type="Proteomes" id="UP000240978">
    <property type="component" value="Unassembled WGS sequence"/>
</dbReference>